<evidence type="ECO:0000259" key="4">
    <source>
        <dbReference type="PROSITE" id="PS50057"/>
    </source>
</evidence>
<keyword evidence="7" id="KW-1185">Reference proteome</keyword>
<evidence type="ECO:0000313" key="7">
    <source>
        <dbReference type="Proteomes" id="UP000887458"/>
    </source>
</evidence>
<keyword evidence="1 3" id="KW-0479">Metal-binding</keyword>
<organism evidence="6 7">
    <name type="scientific">Dermatophagoides pteronyssinus</name>
    <name type="common">European house dust mite</name>
    <dbReference type="NCBI Taxonomy" id="6956"/>
    <lineage>
        <taxon>Eukaryota</taxon>
        <taxon>Metazoa</taxon>
        <taxon>Ecdysozoa</taxon>
        <taxon>Arthropoda</taxon>
        <taxon>Chelicerata</taxon>
        <taxon>Arachnida</taxon>
        <taxon>Acari</taxon>
        <taxon>Acariformes</taxon>
        <taxon>Sarcoptiformes</taxon>
        <taxon>Astigmata</taxon>
        <taxon>Psoroptidia</taxon>
        <taxon>Analgoidea</taxon>
        <taxon>Pyroglyphidae</taxon>
        <taxon>Dermatophagoidinae</taxon>
        <taxon>Dermatophagoides</taxon>
    </lineage>
</organism>
<evidence type="ECO:0000259" key="5">
    <source>
        <dbReference type="PROSITE" id="PS50089"/>
    </source>
</evidence>
<evidence type="ECO:0000313" key="6">
    <source>
        <dbReference type="EMBL" id="KAH9424568.1"/>
    </source>
</evidence>
<gene>
    <name evidence="6" type="primary">dnr1</name>
    <name evidence="6" type="ORF">DERP_004753</name>
</gene>
<feature type="domain" description="FERM" evidence="4">
    <location>
        <begin position="1"/>
        <end position="151"/>
    </location>
</feature>
<dbReference type="Gene3D" id="2.30.29.30">
    <property type="entry name" value="Pleckstrin-homology domain (PH domain)/Phosphotyrosine-binding domain (PTB)"/>
    <property type="match status" value="1"/>
</dbReference>
<dbReference type="InterPro" id="IPR013083">
    <property type="entry name" value="Znf_RING/FYVE/PHD"/>
</dbReference>
<name>A0ABQ8JPN6_DERPT</name>
<dbReference type="PROSITE" id="PS50089">
    <property type="entry name" value="ZF_RING_2"/>
    <property type="match status" value="1"/>
</dbReference>
<dbReference type="PROSITE" id="PS50057">
    <property type="entry name" value="FERM_3"/>
    <property type="match status" value="1"/>
</dbReference>
<evidence type="ECO:0000256" key="1">
    <source>
        <dbReference type="ARBA" id="ARBA00022771"/>
    </source>
</evidence>
<evidence type="ECO:0000256" key="3">
    <source>
        <dbReference type="PROSITE-ProRule" id="PRU00175"/>
    </source>
</evidence>
<keyword evidence="2" id="KW-0862">Zinc</keyword>
<dbReference type="Proteomes" id="UP000887458">
    <property type="component" value="Unassembled WGS sequence"/>
</dbReference>
<accession>A0ABQ8JPN6</accession>
<dbReference type="EMBL" id="NJHN03000029">
    <property type="protein sequence ID" value="KAH9424568.1"/>
    <property type="molecule type" value="Genomic_DNA"/>
</dbReference>
<evidence type="ECO:0000256" key="2">
    <source>
        <dbReference type="ARBA" id="ARBA00022833"/>
    </source>
</evidence>
<dbReference type="InterPro" id="IPR000299">
    <property type="entry name" value="FERM_domain"/>
</dbReference>
<dbReference type="SMART" id="SM00184">
    <property type="entry name" value="RING"/>
    <property type="match status" value="1"/>
</dbReference>
<proteinExistence type="predicted"/>
<sequence>MTAASHDGDKNCDFMQRIVFWHQRYQGYSSHYAKNLFLKEALEINDLGVDYFSVTSNKKNLLVGIGPRGITINHSSNHNNDNIKLITYNKLKEIHHHRSSHLLNYNYIITINYNDETNLITEQKFRIYSEKDYYQFFRLINERRAFYSLPMIDQQTIVSNRFNSNFTFLNDLMQTLSSPTSLLNLTSSSSNKSTTLMNKKASIFDVDKTLKQFYDDVRRYIYHFNRQFDNVMLKNAMLVRQDSLLFHHSNQQQQHYTNSDITDNNKSLCKICLDYQIGIAFIPCGHTSCEQCCLNIKNDTCPFCKCEMKSKQKIFL</sequence>
<reference evidence="6 7" key="2">
    <citation type="journal article" date="2022" name="Mol. Biol. Evol.">
        <title>Comparative Genomics Reveals Insights into the Divergent Evolution of Astigmatic Mites and Household Pest Adaptations.</title>
        <authorList>
            <person name="Xiong Q."/>
            <person name="Wan A.T."/>
            <person name="Liu X."/>
            <person name="Fung C.S."/>
            <person name="Xiao X."/>
            <person name="Malainual N."/>
            <person name="Hou J."/>
            <person name="Wang L."/>
            <person name="Wang M."/>
            <person name="Yang K.Y."/>
            <person name="Cui Y."/>
            <person name="Leung E.L."/>
            <person name="Nong W."/>
            <person name="Shin S.K."/>
            <person name="Au S.W."/>
            <person name="Jeong K.Y."/>
            <person name="Chew F.T."/>
            <person name="Hui J.H."/>
            <person name="Leung T.F."/>
            <person name="Tungtrongchitr A."/>
            <person name="Zhong N."/>
            <person name="Liu Z."/>
            <person name="Tsui S.K."/>
        </authorList>
    </citation>
    <scope>NUCLEOTIDE SEQUENCE [LARGE SCALE GENOMIC DNA]</scope>
    <source>
        <strain evidence="6">Derp</strain>
    </source>
</reference>
<comment type="caution">
    <text evidence="6">The sequence shown here is derived from an EMBL/GenBank/DDBJ whole genome shotgun (WGS) entry which is preliminary data.</text>
</comment>
<protein>
    <submittedName>
        <fullName evidence="6">Zinc ion binding</fullName>
    </submittedName>
</protein>
<dbReference type="InterPro" id="IPR001841">
    <property type="entry name" value="Znf_RING"/>
</dbReference>
<feature type="domain" description="RING-type" evidence="5">
    <location>
        <begin position="269"/>
        <end position="305"/>
    </location>
</feature>
<reference evidence="6 7" key="1">
    <citation type="journal article" date="2018" name="J. Allergy Clin. Immunol.">
        <title>High-quality assembly of Dermatophagoides pteronyssinus genome and transcriptome reveals a wide range of novel allergens.</title>
        <authorList>
            <person name="Liu X.Y."/>
            <person name="Yang K.Y."/>
            <person name="Wang M.Q."/>
            <person name="Kwok J.S."/>
            <person name="Zeng X."/>
            <person name="Yang Z."/>
            <person name="Xiao X.J."/>
            <person name="Lau C.P."/>
            <person name="Li Y."/>
            <person name="Huang Z.M."/>
            <person name="Ba J.G."/>
            <person name="Yim A.K."/>
            <person name="Ouyang C.Y."/>
            <person name="Ngai S.M."/>
            <person name="Chan T.F."/>
            <person name="Leung E.L."/>
            <person name="Liu L."/>
            <person name="Liu Z.G."/>
            <person name="Tsui S.K."/>
        </authorList>
    </citation>
    <scope>NUCLEOTIDE SEQUENCE [LARGE SCALE GENOMIC DNA]</scope>
    <source>
        <strain evidence="6">Derp</strain>
    </source>
</reference>
<keyword evidence="1 3" id="KW-0863">Zinc-finger</keyword>
<dbReference type="InterPro" id="IPR011993">
    <property type="entry name" value="PH-like_dom_sf"/>
</dbReference>
<dbReference type="SUPFAM" id="SSF57850">
    <property type="entry name" value="RING/U-box"/>
    <property type="match status" value="1"/>
</dbReference>
<dbReference type="Pfam" id="PF13920">
    <property type="entry name" value="zf-C3HC4_3"/>
    <property type="match status" value="1"/>
</dbReference>
<dbReference type="Gene3D" id="3.30.40.10">
    <property type="entry name" value="Zinc/RING finger domain, C3HC4 (zinc finger)"/>
    <property type="match status" value="1"/>
</dbReference>